<accession>A0A562MHY3</accession>
<gene>
    <name evidence="2" type="ORF">IQ26_07119</name>
</gene>
<reference evidence="2 3" key="1">
    <citation type="journal article" date="2015" name="Stand. Genomic Sci.">
        <title>Genomic Encyclopedia of Bacterial and Archaeal Type Strains, Phase III: the genomes of soil and plant-associated and newly described type strains.</title>
        <authorList>
            <person name="Whitman W.B."/>
            <person name="Woyke T."/>
            <person name="Klenk H.P."/>
            <person name="Zhou Y."/>
            <person name="Lilburn T.G."/>
            <person name="Beck B.J."/>
            <person name="De Vos P."/>
            <person name="Vandamme P."/>
            <person name="Eisen J.A."/>
            <person name="Garrity G."/>
            <person name="Hugenholtz P."/>
            <person name="Kyrpides N.C."/>
        </authorList>
    </citation>
    <scope>NUCLEOTIDE SEQUENCE [LARGE SCALE GENOMIC DNA]</scope>
    <source>
        <strain evidence="2 3">CGMCC 1.2546</strain>
    </source>
</reference>
<name>A0A562MHY3_9HYPH</name>
<evidence type="ECO:0000259" key="1">
    <source>
        <dbReference type="Pfam" id="PF01243"/>
    </source>
</evidence>
<dbReference type="InterPro" id="IPR011576">
    <property type="entry name" value="Pyridox_Oxase_N"/>
</dbReference>
<dbReference type="PANTHER" id="PTHR42815:SF2">
    <property type="entry name" value="FAD-BINDING, PUTATIVE (AFU_ORTHOLOGUE AFUA_6G07600)-RELATED"/>
    <property type="match status" value="1"/>
</dbReference>
<evidence type="ECO:0000313" key="2">
    <source>
        <dbReference type="EMBL" id="TWI19502.1"/>
    </source>
</evidence>
<dbReference type="RefSeq" id="WP_145723077.1">
    <property type="nucleotide sequence ID" value="NZ_BSPF01000004.1"/>
</dbReference>
<organism evidence="2 3">
    <name type="scientific">Mesorhizobium tianshanense</name>
    <dbReference type="NCBI Taxonomy" id="39844"/>
    <lineage>
        <taxon>Bacteria</taxon>
        <taxon>Pseudomonadati</taxon>
        <taxon>Pseudomonadota</taxon>
        <taxon>Alphaproteobacteria</taxon>
        <taxon>Hyphomicrobiales</taxon>
        <taxon>Phyllobacteriaceae</taxon>
        <taxon>Mesorhizobium</taxon>
    </lineage>
</organism>
<dbReference type="EMBL" id="VLKT01000083">
    <property type="protein sequence ID" value="TWI19502.1"/>
    <property type="molecule type" value="Genomic_DNA"/>
</dbReference>
<dbReference type="InterPro" id="IPR012349">
    <property type="entry name" value="Split_barrel_FMN-bd"/>
</dbReference>
<dbReference type="AlphaFoldDB" id="A0A562MHY3"/>
<feature type="domain" description="Pyridoxamine 5'-phosphate oxidase N-terminal" evidence="1">
    <location>
        <begin position="36"/>
        <end position="155"/>
    </location>
</feature>
<keyword evidence="3" id="KW-1185">Reference proteome</keyword>
<dbReference type="NCBIfam" id="TIGR04025">
    <property type="entry name" value="PPOX_FMN_DR2398"/>
    <property type="match status" value="1"/>
</dbReference>
<evidence type="ECO:0000313" key="3">
    <source>
        <dbReference type="Proteomes" id="UP000317122"/>
    </source>
</evidence>
<dbReference type="OrthoDB" id="9790331at2"/>
<proteinExistence type="predicted"/>
<dbReference type="Gene3D" id="2.30.110.10">
    <property type="entry name" value="Electron Transport, Fmn-binding Protein, Chain A"/>
    <property type="match status" value="1"/>
</dbReference>
<sequence>MDGRFEEVITTRERLREIIELPSHRVAGKAIDHIDDICRRFIAASPFVMVATRGADGLLDLSPKGDPAGFVAVLDDHTLAIPDRYGNNRLDTFENLLTHPEVGLFFIIPGNNDTLRVSGKGKIVIDRSLQEKLAVNGKAPTLVLIVTVEEAFTHCPKCIVRSKLWKPQEWPDRTNVPTLAEAMVAHAKLSESVAEMQVIIDDDGATRLY</sequence>
<comment type="caution">
    <text evidence="2">The sequence shown here is derived from an EMBL/GenBank/DDBJ whole genome shotgun (WGS) entry which is preliminary data.</text>
</comment>
<dbReference type="Proteomes" id="UP000317122">
    <property type="component" value="Unassembled WGS sequence"/>
</dbReference>
<dbReference type="Pfam" id="PF01243">
    <property type="entry name" value="PNPOx_N"/>
    <property type="match status" value="1"/>
</dbReference>
<protein>
    <recommendedName>
        <fullName evidence="1">Pyridoxamine 5'-phosphate oxidase N-terminal domain-containing protein</fullName>
    </recommendedName>
</protein>
<dbReference type="SUPFAM" id="SSF50475">
    <property type="entry name" value="FMN-binding split barrel"/>
    <property type="match status" value="1"/>
</dbReference>
<dbReference type="PANTHER" id="PTHR42815">
    <property type="entry name" value="FAD-BINDING, PUTATIVE (AFU_ORTHOLOGUE AFUA_6G07600)-RELATED"/>
    <property type="match status" value="1"/>
</dbReference>
<dbReference type="InterPro" id="IPR024029">
    <property type="entry name" value="Pyridox_Oxase_FMN-dep"/>
</dbReference>